<keyword evidence="1" id="KW-1133">Transmembrane helix</keyword>
<accession>A0ABP4YZZ7</accession>
<feature type="transmembrane region" description="Helical" evidence="1">
    <location>
        <begin position="60"/>
        <end position="82"/>
    </location>
</feature>
<feature type="transmembrane region" description="Helical" evidence="1">
    <location>
        <begin position="94"/>
        <end position="110"/>
    </location>
</feature>
<dbReference type="RefSeq" id="WP_344140342.1">
    <property type="nucleotide sequence ID" value="NZ_BAAALT010000296.1"/>
</dbReference>
<dbReference type="Pfam" id="PF06197">
    <property type="entry name" value="DUF998"/>
    <property type="match status" value="1"/>
</dbReference>
<dbReference type="Proteomes" id="UP001500218">
    <property type="component" value="Unassembled WGS sequence"/>
</dbReference>
<keyword evidence="1" id="KW-0812">Transmembrane</keyword>
<protein>
    <submittedName>
        <fullName evidence="2">DUF998 domain-containing protein</fullName>
    </submittedName>
</protein>
<proteinExistence type="predicted"/>
<dbReference type="InterPro" id="IPR009339">
    <property type="entry name" value="DUF998"/>
</dbReference>
<organism evidence="2 3">
    <name type="scientific">Luedemannella flava</name>
    <dbReference type="NCBI Taxonomy" id="349316"/>
    <lineage>
        <taxon>Bacteria</taxon>
        <taxon>Bacillati</taxon>
        <taxon>Actinomycetota</taxon>
        <taxon>Actinomycetes</taxon>
        <taxon>Micromonosporales</taxon>
        <taxon>Micromonosporaceae</taxon>
        <taxon>Luedemannella</taxon>
    </lineage>
</organism>
<feature type="transmembrane region" description="Helical" evidence="1">
    <location>
        <begin position="191"/>
        <end position="213"/>
    </location>
</feature>
<keyword evidence="1" id="KW-0472">Membrane</keyword>
<feature type="transmembrane region" description="Helical" evidence="1">
    <location>
        <begin position="130"/>
        <end position="153"/>
    </location>
</feature>
<sequence>MSIISADVAAARPAAGARTLLVAGVAAAPTFAVVSVAHAATRDGFDLTRHPLSMLSTGDLGWLQVATFVVSGLLLIAGAAGLRAAIPSRWAPRLLTVTGLGMIAAGAFPMDPGDGFPVGTPAGPATSLSWHAGLHMVAGTVSFAALTAACLVLGRHFARAGRTAAAGASWIAGATCVTGNVWAMMGGRAGSLTVCVGVLAAMFWVSATQAAFVRGS</sequence>
<gene>
    <name evidence="2" type="ORF">GCM10009682_62730</name>
</gene>
<keyword evidence="3" id="KW-1185">Reference proteome</keyword>
<reference evidence="3" key="1">
    <citation type="journal article" date="2019" name="Int. J. Syst. Evol. Microbiol.">
        <title>The Global Catalogue of Microorganisms (GCM) 10K type strain sequencing project: providing services to taxonomists for standard genome sequencing and annotation.</title>
        <authorList>
            <consortium name="The Broad Institute Genomics Platform"/>
            <consortium name="The Broad Institute Genome Sequencing Center for Infectious Disease"/>
            <person name="Wu L."/>
            <person name="Ma J."/>
        </authorList>
    </citation>
    <scope>NUCLEOTIDE SEQUENCE [LARGE SCALE GENOMIC DNA]</scope>
    <source>
        <strain evidence="3">JCM 13250</strain>
    </source>
</reference>
<evidence type="ECO:0000313" key="3">
    <source>
        <dbReference type="Proteomes" id="UP001500218"/>
    </source>
</evidence>
<dbReference type="EMBL" id="BAAALT010000296">
    <property type="protein sequence ID" value="GAA1836112.1"/>
    <property type="molecule type" value="Genomic_DNA"/>
</dbReference>
<evidence type="ECO:0000256" key="1">
    <source>
        <dbReference type="SAM" id="Phobius"/>
    </source>
</evidence>
<evidence type="ECO:0000313" key="2">
    <source>
        <dbReference type="EMBL" id="GAA1836112.1"/>
    </source>
</evidence>
<comment type="caution">
    <text evidence="2">The sequence shown here is derived from an EMBL/GenBank/DDBJ whole genome shotgun (WGS) entry which is preliminary data.</text>
</comment>
<name>A0ABP4YZZ7_9ACTN</name>
<feature type="transmembrane region" description="Helical" evidence="1">
    <location>
        <begin position="20"/>
        <end position="40"/>
    </location>
</feature>